<evidence type="ECO:0000256" key="2">
    <source>
        <dbReference type="ARBA" id="ARBA00022801"/>
    </source>
</evidence>
<dbReference type="GO" id="GO:0006753">
    <property type="term" value="P:nucleoside phosphate metabolic process"/>
    <property type="evidence" value="ECO:0007669"/>
    <property type="project" value="TreeGrafter"/>
</dbReference>
<dbReference type="NCBIfam" id="NF008736">
    <property type="entry name" value="PRK11762.1"/>
    <property type="match status" value="1"/>
</dbReference>
<dbReference type="PROSITE" id="PS00893">
    <property type="entry name" value="NUDIX_BOX"/>
    <property type="match status" value="1"/>
</dbReference>
<dbReference type="RefSeq" id="WP_208830469.1">
    <property type="nucleotide sequence ID" value="NZ_CP072110.1"/>
</dbReference>
<comment type="cofactor">
    <cofactor evidence="1">
        <name>Mg(2+)</name>
        <dbReference type="ChEBI" id="CHEBI:18420"/>
    </cofactor>
</comment>
<evidence type="ECO:0000313" key="5">
    <source>
        <dbReference type="EMBL" id="QTH62863.1"/>
    </source>
</evidence>
<dbReference type="GO" id="GO:0019693">
    <property type="term" value="P:ribose phosphate metabolic process"/>
    <property type="evidence" value="ECO:0007669"/>
    <property type="project" value="TreeGrafter"/>
</dbReference>
<gene>
    <name evidence="5" type="primary">nudE</name>
    <name evidence="5" type="ORF">J1N51_08790</name>
</gene>
<dbReference type="AlphaFoldDB" id="A0A975HHB3"/>
<dbReference type="Pfam" id="PF00293">
    <property type="entry name" value="NUDIX"/>
    <property type="match status" value="1"/>
</dbReference>
<dbReference type="KEGG" id="psym:J1N51_08790"/>
<dbReference type="InterPro" id="IPR015797">
    <property type="entry name" value="NUDIX_hydrolase-like_dom_sf"/>
</dbReference>
<keyword evidence="6" id="KW-1185">Reference proteome</keyword>
<dbReference type="Gene3D" id="3.90.79.10">
    <property type="entry name" value="Nucleoside Triphosphate Pyrophosphohydrolase"/>
    <property type="match status" value="1"/>
</dbReference>
<feature type="domain" description="Nudix hydrolase" evidence="4">
    <location>
        <begin position="53"/>
        <end position="187"/>
    </location>
</feature>
<dbReference type="PANTHER" id="PTHR11839">
    <property type="entry name" value="UDP/ADP-SUGAR PYROPHOSPHATASE"/>
    <property type="match status" value="1"/>
</dbReference>
<comment type="similarity">
    <text evidence="3">Belongs to the Nudix hydrolase family.</text>
</comment>
<protein>
    <submittedName>
        <fullName evidence="5">ADP compounds hydrolase NudE</fullName>
    </submittedName>
</protein>
<dbReference type="InterPro" id="IPR000086">
    <property type="entry name" value="NUDIX_hydrolase_dom"/>
</dbReference>
<reference evidence="5" key="1">
    <citation type="submission" date="2021-03" db="EMBL/GenBank/DDBJ databases">
        <title>Description of Psychrosphaera ytuae sp. nov. isolated from deep sea sediment of South China Sea.</title>
        <authorList>
            <person name="Zhang J."/>
            <person name="Xu X.-D."/>
        </authorList>
    </citation>
    <scope>NUCLEOTIDE SEQUENCE</scope>
    <source>
        <strain evidence="5">MTZ26</strain>
    </source>
</reference>
<name>A0A975HHB3_9GAMM</name>
<dbReference type="FunFam" id="3.90.79.10:FF:000006">
    <property type="entry name" value="ADP compounds hydrolase NudE"/>
    <property type="match status" value="1"/>
</dbReference>
<dbReference type="EMBL" id="CP072110">
    <property type="protein sequence ID" value="QTH62863.1"/>
    <property type="molecule type" value="Genomic_DNA"/>
</dbReference>
<dbReference type="SUPFAM" id="SSF55811">
    <property type="entry name" value="Nudix"/>
    <property type="match status" value="1"/>
</dbReference>
<sequence length="194" mass="21843">MSGKQKEPVTREWQNQTLPEIESAELVAQSKLFKIEQIDLTFANGEKRIYERMKGSGRGAVMVVPCLNDDEMMLVREYAAGTHTYELGFPKGLIDAGETPEEAANRELKEEIGFGARRLTKLKTLLTAPTYSSAKMHIFIASDLYEASLPGDEPEPLEKEVWSWSAFQDLMEHPDFNESRSVSALLMAKSLLKK</sequence>
<keyword evidence="2 3" id="KW-0378">Hydrolase</keyword>
<dbReference type="Proteomes" id="UP000682739">
    <property type="component" value="Chromosome"/>
</dbReference>
<dbReference type="GO" id="GO:0005829">
    <property type="term" value="C:cytosol"/>
    <property type="evidence" value="ECO:0007669"/>
    <property type="project" value="TreeGrafter"/>
</dbReference>
<dbReference type="InterPro" id="IPR020084">
    <property type="entry name" value="NUDIX_hydrolase_CS"/>
</dbReference>
<dbReference type="InterPro" id="IPR020476">
    <property type="entry name" value="Nudix_hydrolase"/>
</dbReference>
<evidence type="ECO:0000313" key="6">
    <source>
        <dbReference type="Proteomes" id="UP000682739"/>
    </source>
</evidence>
<evidence type="ECO:0000256" key="1">
    <source>
        <dbReference type="ARBA" id="ARBA00001946"/>
    </source>
</evidence>
<accession>A0A975HHB3</accession>
<proteinExistence type="inferred from homology"/>
<organism evidence="5 6">
    <name type="scientific">Psychrosphaera ytuae</name>
    <dbReference type="NCBI Taxonomy" id="2820710"/>
    <lineage>
        <taxon>Bacteria</taxon>
        <taxon>Pseudomonadati</taxon>
        <taxon>Pseudomonadota</taxon>
        <taxon>Gammaproteobacteria</taxon>
        <taxon>Alteromonadales</taxon>
        <taxon>Pseudoalteromonadaceae</taxon>
        <taxon>Psychrosphaera</taxon>
    </lineage>
</organism>
<evidence type="ECO:0000256" key="3">
    <source>
        <dbReference type="RuleBase" id="RU003476"/>
    </source>
</evidence>
<dbReference type="PANTHER" id="PTHR11839:SF12">
    <property type="entry name" value="ADP COMPOUNDS HYDROLASE NUDE"/>
    <property type="match status" value="1"/>
</dbReference>
<evidence type="ECO:0000259" key="4">
    <source>
        <dbReference type="PROSITE" id="PS51462"/>
    </source>
</evidence>
<dbReference type="GO" id="GO:0019144">
    <property type="term" value="F:ADP-sugar diphosphatase activity"/>
    <property type="evidence" value="ECO:0007669"/>
    <property type="project" value="TreeGrafter"/>
</dbReference>
<dbReference type="PROSITE" id="PS51462">
    <property type="entry name" value="NUDIX"/>
    <property type="match status" value="1"/>
</dbReference>
<dbReference type="PRINTS" id="PR00502">
    <property type="entry name" value="NUDIXFAMILY"/>
</dbReference>
<dbReference type="CDD" id="cd24156">
    <property type="entry name" value="NUDIX_ADPRase_NudE"/>
    <property type="match status" value="1"/>
</dbReference>